<dbReference type="RefSeq" id="WP_269883190.1">
    <property type="nucleotide sequence ID" value="NZ_JAQAGZ010000013.1"/>
</dbReference>
<comment type="caution">
    <text evidence="1">The sequence shown here is derived from an EMBL/GenBank/DDBJ whole genome shotgun (WGS) entry which is preliminary data.</text>
</comment>
<dbReference type="EMBL" id="JAQAGZ010000013">
    <property type="protein sequence ID" value="MCZ8514667.1"/>
    <property type="molecule type" value="Genomic_DNA"/>
</dbReference>
<evidence type="ECO:0000313" key="1">
    <source>
        <dbReference type="EMBL" id="MCZ8514667.1"/>
    </source>
</evidence>
<evidence type="ECO:0000313" key="2">
    <source>
        <dbReference type="Proteomes" id="UP001527882"/>
    </source>
</evidence>
<accession>A0ABT4QCR1</accession>
<dbReference type="InterPro" id="IPR025833">
    <property type="entry name" value="GDYXXLXY"/>
</dbReference>
<protein>
    <submittedName>
        <fullName evidence="1">GDYXXLXY domain-containing protein</fullName>
    </submittedName>
</protein>
<dbReference type="Pfam" id="PF14345">
    <property type="entry name" value="GDYXXLXY"/>
    <property type="match status" value="1"/>
</dbReference>
<name>A0ABT4QCR1_9BACL</name>
<reference evidence="1 2" key="1">
    <citation type="submission" date="2022-12" db="EMBL/GenBank/DDBJ databases">
        <title>Draft genome sequence of Paenibacillus sp. dW9.</title>
        <authorList>
            <person name="Choi E.-W."/>
            <person name="Kim D.-U."/>
        </authorList>
    </citation>
    <scope>NUCLEOTIDE SEQUENCE [LARGE SCALE GENOMIC DNA]</scope>
    <source>
        <strain evidence="2">dW9</strain>
    </source>
</reference>
<proteinExistence type="predicted"/>
<dbReference type="Proteomes" id="UP001527882">
    <property type="component" value="Unassembled WGS sequence"/>
</dbReference>
<organism evidence="1 2">
    <name type="scientific">Paenibacillus gyeongsangnamensis</name>
    <dbReference type="NCBI Taxonomy" id="3388067"/>
    <lineage>
        <taxon>Bacteria</taxon>
        <taxon>Bacillati</taxon>
        <taxon>Bacillota</taxon>
        <taxon>Bacilli</taxon>
        <taxon>Bacillales</taxon>
        <taxon>Paenibacillaceae</taxon>
        <taxon>Paenibacillus</taxon>
    </lineage>
</organism>
<keyword evidence="2" id="KW-1185">Reference proteome</keyword>
<gene>
    <name evidence="1" type="ORF">O9H85_20005</name>
</gene>
<sequence>MIERNPDRFLNRTRLKTAFVAVQALVLAGLALSYYAVGWFGQDVKLRTVPVDPRDVLYGDYVTLSYDISRLQPSLWRDQTEKAERGKAIYVVLAAGSDGYAAPAAAYGYKPSAQPGQVVLKGIIRSVWSEGISVEYGLEKYYVPEGTGKDLEKKASRLAVHLKVAPWGQGKIESLEDREQGS</sequence>